<dbReference type="EMBL" id="LMAI01000007">
    <property type="protein sequence ID" value="KUJ55389.1"/>
    <property type="molecule type" value="Genomic_DNA"/>
</dbReference>
<keyword evidence="3 5" id="KW-1133">Transmembrane helix</keyword>
<name>A0A101CGC9_9FLAO</name>
<proteinExistence type="predicted"/>
<keyword evidence="4 5" id="KW-0472">Membrane</keyword>
<feature type="transmembrane region" description="Helical" evidence="5">
    <location>
        <begin position="127"/>
        <end position="144"/>
    </location>
</feature>
<dbReference type="Pfam" id="PF04138">
    <property type="entry name" value="GtrA_DPMS_TM"/>
    <property type="match status" value="1"/>
</dbReference>
<evidence type="ECO:0000256" key="3">
    <source>
        <dbReference type="ARBA" id="ARBA00022989"/>
    </source>
</evidence>
<dbReference type="Proteomes" id="UP000054388">
    <property type="component" value="Unassembled WGS sequence"/>
</dbReference>
<protein>
    <submittedName>
        <fullName evidence="7">Sugar translocase</fullName>
    </submittedName>
</protein>
<evidence type="ECO:0000256" key="4">
    <source>
        <dbReference type="ARBA" id="ARBA00023136"/>
    </source>
</evidence>
<feature type="transmembrane region" description="Helical" evidence="5">
    <location>
        <begin position="87"/>
        <end position="107"/>
    </location>
</feature>
<gene>
    <name evidence="7" type="ORF">AR686_13530</name>
</gene>
<keyword evidence="2 5" id="KW-0812">Transmembrane</keyword>
<comment type="subcellular location">
    <subcellularLocation>
        <location evidence="1">Membrane</location>
        <topology evidence="1">Multi-pass membrane protein</topology>
    </subcellularLocation>
</comment>
<dbReference type="GO" id="GO:0000271">
    <property type="term" value="P:polysaccharide biosynthetic process"/>
    <property type="evidence" value="ECO:0007669"/>
    <property type="project" value="InterPro"/>
</dbReference>
<organism evidence="7 8">
    <name type="scientific">Chryseobacterium aquaticum subsp. greenlandense</name>
    <dbReference type="NCBI Taxonomy" id="345663"/>
    <lineage>
        <taxon>Bacteria</taxon>
        <taxon>Pseudomonadati</taxon>
        <taxon>Bacteroidota</taxon>
        <taxon>Flavobacteriia</taxon>
        <taxon>Flavobacteriales</taxon>
        <taxon>Weeksellaceae</taxon>
        <taxon>Chryseobacterium group</taxon>
        <taxon>Chryseobacterium</taxon>
    </lineage>
</organism>
<dbReference type="GO" id="GO:0016020">
    <property type="term" value="C:membrane"/>
    <property type="evidence" value="ECO:0007669"/>
    <property type="project" value="UniProtKB-SubCell"/>
</dbReference>
<comment type="caution">
    <text evidence="7">The sequence shown here is derived from an EMBL/GenBank/DDBJ whole genome shotgun (WGS) entry which is preliminary data.</text>
</comment>
<feature type="transmembrane region" description="Helical" evidence="5">
    <location>
        <begin position="12"/>
        <end position="36"/>
    </location>
</feature>
<evidence type="ECO:0000313" key="8">
    <source>
        <dbReference type="Proteomes" id="UP000054388"/>
    </source>
</evidence>
<feature type="domain" description="GtrA/DPMS transmembrane" evidence="6">
    <location>
        <begin position="14"/>
        <end position="150"/>
    </location>
</feature>
<dbReference type="InterPro" id="IPR007267">
    <property type="entry name" value="GtrA_DPMS_TM"/>
</dbReference>
<evidence type="ECO:0000256" key="5">
    <source>
        <dbReference type="SAM" id="Phobius"/>
    </source>
</evidence>
<evidence type="ECO:0000313" key="7">
    <source>
        <dbReference type="EMBL" id="KUJ55389.1"/>
    </source>
</evidence>
<dbReference type="AlphaFoldDB" id="A0A101CGC9"/>
<dbReference type="RefSeq" id="WP_059137282.1">
    <property type="nucleotide sequence ID" value="NZ_LMAI01000007.1"/>
</dbReference>
<sequence length="152" mass="17740">MQELLLRHKQILFFIIAGGLSAIVEIGSFKIFSTYLPQIFTMEQNFHGIHYPLSNIFSTSCGILSNYFLSIWFVFERGKHSKRREFAYFMGVSFISTLLSLFFFQIFYSFIFKDNIDLFFYTLSPEMISKIAAILLVSILNYSVKKKVIFNG</sequence>
<evidence type="ECO:0000259" key="6">
    <source>
        <dbReference type="Pfam" id="PF04138"/>
    </source>
</evidence>
<feature type="transmembrane region" description="Helical" evidence="5">
    <location>
        <begin position="56"/>
        <end position="75"/>
    </location>
</feature>
<accession>A0A101CGC9</accession>
<reference evidence="7 8" key="1">
    <citation type="submission" date="2015-10" db="EMBL/GenBank/DDBJ databases">
        <title>Genome sequence of Chryseobacterium greenlandense.</title>
        <authorList>
            <person name="Newman J."/>
            <person name="Fischer K."/>
            <person name="Miller J."/>
        </authorList>
    </citation>
    <scope>NUCLEOTIDE SEQUENCE [LARGE SCALE GENOMIC DNA]</scope>
    <source>
        <strain evidence="7 8">UMB34</strain>
    </source>
</reference>
<evidence type="ECO:0000256" key="2">
    <source>
        <dbReference type="ARBA" id="ARBA00022692"/>
    </source>
</evidence>
<evidence type="ECO:0000256" key="1">
    <source>
        <dbReference type="ARBA" id="ARBA00004141"/>
    </source>
</evidence>